<dbReference type="PANTHER" id="PTHR46696:SF6">
    <property type="entry name" value="P450, PUTATIVE (EUROFUNG)-RELATED"/>
    <property type="match status" value="1"/>
</dbReference>
<protein>
    <submittedName>
        <fullName evidence="5">Uncharacterized protein</fullName>
    </submittedName>
</protein>
<dbReference type="InterPro" id="IPR001128">
    <property type="entry name" value="Cyt_P450"/>
</dbReference>
<accession>W9JWF3</accession>
<dbReference type="PANTHER" id="PTHR46696">
    <property type="entry name" value="P450, PUTATIVE (EUROFUNG)-RELATED"/>
    <property type="match status" value="1"/>
</dbReference>
<evidence type="ECO:0000256" key="2">
    <source>
        <dbReference type="ARBA" id="ARBA00022723"/>
    </source>
</evidence>
<comment type="similarity">
    <text evidence="1 4">Belongs to the cytochrome P450 family.</text>
</comment>
<dbReference type="EMBL" id="JH717905">
    <property type="protein sequence ID" value="EWZ33985.1"/>
    <property type="molecule type" value="Genomic_DNA"/>
</dbReference>
<dbReference type="InterPro" id="IPR036396">
    <property type="entry name" value="Cyt_P450_sf"/>
</dbReference>
<name>W9JWF3_FUSOX</name>
<dbReference type="InterPro" id="IPR002397">
    <property type="entry name" value="Cyt_P450_B"/>
</dbReference>
<keyword evidence="4" id="KW-0349">Heme</keyword>
<evidence type="ECO:0000313" key="5">
    <source>
        <dbReference type="EMBL" id="EWZ33985.1"/>
    </source>
</evidence>
<proteinExistence type="inferred from homology"/>
<reference evidence="5" key="1">
    <citation type="submission" date="2011-06" db="EMBL/GenBank/DDBJ databases">
        <title>The Genome Sequence of Fusarium oxysporum Fo47.</title>
        <authorList>
            <consortium name="The Broad Institute Genome Sequencing Platform"/>
            <person name="Ma L.-J."/>
            <person name="Gale L.R."/>
            <person name="Schwartz D.C."/>
            <person name="Zhou S."/>
            <person name="Corby-Kistler H."/>
            <person name="Young S.K."/>
            <person name="Zeng Q."/>
            <person name="Gargeya S."/>
            <person name="Fitzgerald M."/>
            <person name="Haas B."/>
            <person name="Abouelleil A."/>
            <person name="Alvarado L."/>
            <person name="Arachchi H.M."/>
            <person name="Berlin A."/>
            <person name="Brown A."/>
            <person name="Chapman S.B."/>
            <person name="Chen Z."/>
            <person name="Dunbar C."/>
            <person name="Freedman E."/>
            <person name="Gearin G."/>
            <person name="Gellesch M."/>
            <person name="Goldberg J."/>
            <person name="Griggs A."/>
            <person name="Gujja S."/>
            <person name="Heiman D."/>
            <person name="Howarth C."/>
            <person name="Larson L."/>
            <person name="Lui A."/>
            <person name="MacDonald P.J.P."/>
            <person name="Mehta T."/>
            <person name="Montmayeur A."/>
            <person name="Murphy C."/>
            <person name="Neiman D."/>
            <person name="Pearson M."/>
            <person name="Priest M."/>
            <person name="Roberts A."/>
            <person name="Saif S."/>
            <person name="Shea T."/>
            <person name="Shenoy N."/>
            <person name="Sisk P."/>
            <person name="Stolte C."/>
            <person name="Sykes S."/>
            <person name="Wortman J."/>
            <person name="Nusbaum C."/>
            <person name="Birren B."/>
        </authorList>
    </citation>
    <scope>NUCLEOTIDE SEQUENCE [LARGE SCALE GENOMIC DNA]</scope>
    <source>
        <strain evidence="5">Fo47</strain>
    </source>
</reference>
<dbReference type="GO" id="GO:0005506">
    <property type="term" value="F:iron ion binding"/>
    <property type="evidence" value="ECO:0007669"/>
    <property type="project" value="InterPro"/>
</dbReference>
<dbReference type="GO" id="GO:0020037">
    <property type="term" value="F:heme binding"/>
    <property type="evidence" value="ECO:0007669"/>
    <property type="project" value="InterPro"/>
</dbReference>
<keyword evidence="4" id="KW-0503">Monooxygenase</keyword>
<reference evidence="5" key="2">
    <citation type="submission" date="2012-06" db="EMBL/GenBank/DDBJ databases">
        <title>Annotation of the Genome Sequence of Fusarium oxysporum Fo47.</title>
        <authorList>
            <consortium name="The Broad Institute Genomics Platform"/>
            <person name="Ma L.-J."/>
            <person name="Corby-Kistler H."/>
            <person name="Broz K."/>
            <person name="Gale L.R."/>
            <person name="Jonkers W."/>
            <person name="O'Donnell K."/>
            <person name="Ploetz R."/>
            <person name="Steinberg C."/>
            <person name="Schwartz D.C."/>
            <person name="VanEtten H."/>
            <person name="Zhou S."/>
            <person name="Young S.K."/>
            <person name="Zeng Q."/>
            <person name="Gargeya S."/>
            <person name="Fitzgerald M."/>
            <person name="Abouelleil A."/>
            <person name="Alvarado L."/>
            <person name="Chapman S.B."/>
            <person name="Gainer-Dewar J."/>
            <person name="Goldberg J."/>
            <person name="Griggs A."/>
            <person name="Gujja S."/>
            <person name="Hansen M."/>
            <person name="Howarth C."/>
            <person name="Imamovic A."/>
            <person name="Ireland A."/>
            <person name="Larimer J."/>
            <person name="McCowan C."/>
            <person name="Murphy C."/>
            <person name="Pearson M."/>
            <person name="Poon T.W."/>
            <person name="Priest M."/>
            <person name="Roberts A."/>
            <person name="Saif S."/>
            <person name="Shea T."/>
            <person name="Sykes S."/>
            <person name="Wortman J."/>
            <person name="Nusbaum C."/>
            <person name="Birren B."/>
        </authorList>
    </citation>
    <scope>NUCLEOTIDE SEQUENCE</scope>
    <source>
        <strain evidence="5">Fo47</strain>
    </source>
</reference>
<keyword evidence="4" id="KW-0560">Oxidoreductase</keyword>
<evidence type="ECO:0000256" key="3">
    <source>
        <dbReference type="ARBA" id="ARBA00023004"/>
    </source>
</evidence>
<dbReference type="PROSITE" id="PS00086">
    <property type="entry name" value="CYTOCHROME_P450"/>
    <property type="match status" value="1"/>
</dbReference>
<dbReference type="AlphaFoldDB" id="W9JWF3"/>
<dbReference type="Gene3D" id="1.10.630.10">
    <property type="entry name" value="Cytochrome P450"/>
    <property type="match status" value="1"/>
</dbReference>
<gene>
    <name evidence="5" type="ORF">FOZG_13670</name>
</gene>
<keyword evidence="3 4" id="KW-0408">Iron</keyword>
<organism evidence="5">
    <name type="scientific">Fusarium oxysporum Fo47</name>
    <dbReference type="NCBI Taxonomy" id="660027"/>
    <lineage>
        <taxon>Eukaryota</taxon>
        <taxon>Fungi</taxon>
        <taxon>Dikarya</taxon>
        <taxon>Ascomycota</taxon>
        <taxon>Pezizomycotina</taxon>
        <taxon>Sordariomycetes</taxon>
        <taxon>Hypocreomycetidae</taxon>
        <taxon>Hypocreales</taxon>
        <taxon>Nectriaceae</taxon>
        <taxon>Fusarium</taxon>
        <taxon>Fusarium oxysporum species complex</taxon>
    </lineage>
</organism>
<dbReference type="GO" id="GO:0004497">
    <property type="term" value="F:monooxygenase activity"/>
    <property type="evidence" value="ECO:0007669"/>
    <property type="project" value="UniProtKB-KW"/>
</dbReference>
<keyword evidence="2 4" id="KW-0479">Metal-binding</keyword>
<dbReference type="VEuPathDB" id="FungiDB:FOZG_13670"/>
<dbReference type="PRINTS" id="PR00359">
    <property type="entry name" value="BP450"/>
</dbReference>
<dbReference type="SUPFAM" id="SSF48264">
    <property type="entry name" value="Cytochrome P450"/>
    <property type="match status" value="1"/>
</dbReference>
<dbReference type="GO" id="GO:0016705">
    <property type="term" value="F:oxidoreductase activity, acting on paired donors, with incorporation or reduction of molecular oxygen"/>
    <property type="evidence" value="ECO:0007669"/>
    <property type="project" value="InterPro"/>
</dbReference>
<evidence type="ECO:0000256" key="4">
    <source>
        <dbReference type="RuleBase" id="RU000461"/>
    </source>
</evidence>
<dbReference type="Pfam" id="PF00067">
    <property type="entry name" value="p450"/>
    <property type="match status" value="1"/>
</dbReference>
<dbReference type="InterPro" id="IPR017972">
    <property type="entry name" value="Cyt_P450_CS"/>
</dbReference>
<evidence type="ECO:0000256" key="1">
    <source>
        <dbReference type="ARBA" id="ARBA00010617"/>
    </source>
</evidence>
<sequence length="172" mass="18843">MVDKKHVMELSFLLLVAGNLTMINMIALQPNQLDALIQDPSLLKPFVEELCRYHTASSFATRRVAKVDIKIRGHEVKAGEANRDPDVFPDPNVFELFRKRGSEEALGFGWGDHGCIAASLARAEPEAVFSTLFQTLPTLKLAIPSSEINGSAPNKDIGVSELPVTWSSPQVS</sequence>
<dbReference type="Proteomes" id="UP000030766">
    <property type="component" value="Unassembled WGS sequence"/>
</dbReference>
<dbReference type="HOGENOM" id="CLU_145538_0_0_1"/>